<keyword evidence="1 3" id="KW-0853">WD repeat</keyword>
<dbReference type="Gene3D" id="2.130.10.10">
    <property type="entry name" value="YVTN repeat-like/Quinoprotein amine dehydrogenase"/>
    <property type="match status" value="2"/>
</dbReference>
<dbReference type="InterPro" id="IPR001680">
    <property type="entry name" value="WD40_rpt"/>
</dbReference>
<reference evidence="5 6" key="1">
    <citation type="journal article" date="2016" name="Proc. Natl. Acad. Sci. U.S.A.">
        <title>Comparative genomics of biotechnologically important yeasts.</title>
        <authorList>
            <person name="Riley R."/>
            <person name="Haridas S."/>
            <person name="Wolfe K.H."/>
            <person name="Lopes M.R."/>
            <person name="Hittinger C.T."/>
            <person name="Goeker M."/>
            <person name="Salamov A.A."/>
            <person name="Wisecaver J.H."/>
            <person name="Long T.M."/>
            <person name="Calvey C.H."/>
            <person name="Aerts A.L."/>
            <person name="Barry K.W."/>
            <person name="Choi C."/>
            <person name="Clum A."/>
            <person name="Coughlan A.Y."/>
            <person name="Deshpande S."/>
            <person name="Douglass A.P."/>
            <person name="Hanson S.J."/>
            <person name="Klenk H.-P."/>
            <person name="LaButti K.M."/>
            <person name="Lapidus A."/>
            <person name="Lindquist E.A."/>
            <person name="Lipzen A.M."/>
            <person name="Meier-Kolthoff J.P."/>
            <person name="Ohm R.A."/>
            <person name="Otillar R.P."/>
            <person name="Pangilinan J.L."/>
            <person name="Peng Y."/>
            <person name="Rokas A."/>
            <person name="Rosa C.A."/>
            <person name="Scheuner C."/>
            <person name="Sibirny A.A."/>
            <person name="Slot J.C."/>
            <person name="Stielow J.B."/>
            <person name="Sun H."/>
            <person name="Kurtzman C.P."/>
            <person name="Blackwell M."/>
            <person name="Grigoriev I.V."/>
            <person name="Jeffries T.W."/>
        </authorList>
    </citation>
    <scope>NUCLEOTIDE SEQUENCE [LARGE SCALE GENOMIC DNA]</scope>
    <source>
        <strain evidence="5 6">DSM 6958</strain>
    </source>
</reference>
<dbReference type="STRING" id="857566.A0A1E3PR83"/>
<dbReference type="InterPro" id="IPR015943">
    <property type="entry name" value="WD40/YVTN_repeat-like_dom_sf"/>
</dbReference>
<dbReference type="Proteomes" id="UP000095009">
    <property type="component" value="Unassembled WGS sequence"/>
</dbReference>
<feature type="compositionally biased region" description="Basic and acidic residues" evidence="4">
    <location>
        <begin position="1"/>
        <end position="15"/>
    </location>
</feature>
<sequence>MSDQKNLREAEDRGNNSDSDSESEDDLGAEIDSLPISHELIIPAHEKAVTQISLDASCTRFITSSNDGHLKYFDFNGMNPSNKSAFRDVTPLGSFDEVQINAASYSPSGDCILLIAKNTKPMLFSRDDQKPLGTYTAGDMYLVDMKNTKGHVAEVTYGSWNPQYKTKGHGVFATSGSDATVRIWDQGQYSKQKTVIVYRYTSGGNKGRMKMTTVGWTNDGNSVISSAFDGALGLWDTRTSLTNPSQMIRNAHKDSTWTSSICCSPVDDNLLATRGGNGDDSVKLWDLRQFTRPILQKTNMINQRDNCNVSFSPDGKYILTGTSFSSESNVNGQLHILDKSDLLPLISLPFKSTSPVGVTFSTWVPKLNQILTGLSDGSCHVFFSPNLSSKGAKLVMAKAPKKRHVDDNTSLTMNIDINANSISVSAGEHMKKRGSEKHNSNQAMPEKPKQQVFGTPSENFIKNNVELSELVHQDPREALLKYAEQAEKAPMFFTGKNLQPKILAETIDDQAKDEEEAKIKRIKYGI</sequence>
<feature type="region of interest" description="Disordered" evidence="4">
    <location>
        <begin position="427"/>
        <end position="454"/>
    </location>
</feature>
<dbReference type="InterPro" id="IPR036322">
    <property type="entry name" value="WD40_repeat_dom_sf"/>
</dbReference>
<feature type="region of interest" description="Disordered" evidence="4">
    <location>
        <begin position="1"/>
        <end position="27"/>
    </location>
</feature>
<dbReference type="PANTHER" id="PTHR16017:SF0">
    <property type="entry name" value="WD REPEAT-CONTAINING PROTEIN 70"/>
    <property type="match status" value="1"/>
</dbReference>
<dbReference type="PANTHER" id="PTHR16017">
    <property type="entry name" value="GASTRULATION DEFECTIVE PROTEIN 1-RELATED"/>
    <property type="match status" value="1"/>
</dbReference>
<evidence type="ECO:0000256" key="1">
    <source>
        <dbReference type="ARBA" id="ARBA00022574"/>
    </source>
</evidence>
<dbReference type="GO" id="GO:0035861">
    <property type="term" value="C:site of double-strand break"/>
    <property type="evidence" value="ECO:0007669"/>
    <property type="project" value="TreeGrafter"/>
</dbReference>
<accession>A0A1E3PR83</accession>
<organism evidence="5 6">
    <name type="scientific">Nadsonia fulvescens var. elongata DSM 6958</name>
    <dbReference type="NCBI Taxonomy" id="857566"/>
    <lineage>
        <taxon>Eukaryota</taxon>
        <taxon>Fungi</taxon>
        <taxon>Dikarya</taxon>
        <taxon>Ascomycota</taxon>
        <taxon>Saccharomycotina</taxon>
        <taxon>Dipodascomycetes</taxon>
        <taxon>Dipodascales</taxon>
        <taxon>Dipodascales incertae sedis</taxon>
        <taxon>Nadsonia</taxon>
    </lineage>
</organism>
<dbReference type="SUPFAM" id="SSF50978">
    <property type="entry name" value="WD40 repeat-like"/>
    <property type="match status" value="1"/>
</dbReference>
<feature type="repeat" description="WD" evidence="3">
    <location>
        <begin position="211"/>
        <end position="245"/>
    </location>
</feature>
<dbReference type="InterPro" id="IPR051858">
    <property type="entry name" value="WD_repeat_GAD-1"/>
</dbReference>
<proteinExistence type="predicted"/>
<gene>
    <name evidence="5" type="ORF">NADFUDRAFT_81043</name>
</gene>
<evidence type="ECO:0000256" key="3">
    <source>
        <dbReference type="PROSITE-ProRule" id="PRU00221"/>
    </source>
</evidence>
<dbReference type="OrthoDB" id="10264376at2759"/>
<dbReference type="PROSITE" id="PS00678">
    <property type="entry name" value="WD_REPEATS_1"/>
    <property type="match status" value="1"/>
</dbReference>
<name>A0A1E3PR83_9ASCO</name>
<dbReference type="GO" id="GO:0005634">
    <property type="term" value="C:nucleus"/>
    <property type="evidence" value="ECO:0007669"/>
    <property type="project" value="TreeGrafter"/>
</dbReference>
<keyword evidence="6" id="KW-1185">Reference proteome</keyword>
<evidence type="ECO:0000256" key="2">
    <source>
        <dbReference type="ARBA" id="ARBA00022737"/>
    </source>
</evidence>
<feature type="repeat" description="WD" evidence="3">
    <location>
        <begin position="148"/>
        <end position="185"/>
    </location>
</feature>
<dbReference type="SMART" id="SM00320">
    <property type="entry name" value="WD40"/>
    <property type="match status" value="5"/>
</dbReference>
<feature type="repeat" description="WD" evidence="3">
    <location>
        <begin position="42"/>
        <end position="83"/>
    </location>
</feature>
<dbReference type="PROSITE" id="PS50082">
    <property type="entry name" value="WD_REPEATS_2"/>
    <property type="match status" value="3"/>
</dbReference>
<dbReference type="AlphaFoldDB" id="A0A1E3PR83"/>
<keyword evidence="2" id="KW-0677">Repeat</keyword>
<evidence type="ECO:0000313" key="6">
    <source>
        <dbReference type="Proteomes" id="UP000095009"/>
    </source>
</evidence>
<evidence type="ECO:0000313" key="5">
    <source>
        <dbReference type="EMBL" id="ODQ67925.1"/>
    </source>
</evidence>
<evidence type="ECO:0000256" key="4">
    <source>
        <dbReference type="SAM" id="MobiDB-lite"/>
    </source>
</evidence>
<dbReference type="InterPro" id="IPR019775">
    <property type="entry name" value="WD40_repeat_CS"/>
</dbReference>
<dbReference type="EMBL" id="KV454406">
    <property type="protein sequence ID" value="ODQ67925.1"/>
    <property type="molecule type" value="Genomic_DNA"/>
</dbReference>
<dbReference type="Pfam" id="PF00400">
    <property type="entry name" value="WD40"/>
    <property type="match status" value="2"/>
</dbReference>
<protein>
    <submittedName>
        <fullName evidence="5">WD40 repeat-like protein</fullName>
    </submittedName>
</protein>